<dbReference type="GO" id="GO:0006310">
    <property type="term" value="P:DNA recombination"/>
    <property type="evidence" value="ECO:0007669"/>
    <property type="project" value="UniProtKB-KW"/>
</dbReference>
<dbReference type="PANTHER" id="PTHR34605:SF3">
    <property type="entry name" value="P CELL-TYPE AGGLUTINATION PROTEIN MAP4-LIKE-RELATED"/>
    <property type="match status" value="1"/>
</dbReference>
<keyword evidence="1" id="KW-0238">DNA-binding</keyword>
<evidence type="ECO:0000313" key="4">
    <source>
        <dbReference type="Proteomes" id="UP000441208"/>
    </source>
</evidence>
<dbReference type="InterPro" id="IPR010998">
    <property type="entry name" value="Integrase_recombinase_N"/>
</dbReference>
<proteinExistence type="predicted"/>
<dbReference type="InterPro" id="IPR052925">
    <property type="entry name" value="Phage_Integrase-like_Recomb"/>
</dbReference>
<gene>
    <name evidence="3" type="ORF">PF007_g404</name>
</gene>
<dbReference type="EMBL" id="QXFZ01000007">
    <property type="protein sequence ID" value="KAE9141052.1"/>
    <property type="molecule type" value="Genomic_DNA"/>
</dbReference>
<dbReference type="Gene3D" id="1.10.150.130">
    <property type="match status" value="1"/>
</dbReference>
<dbReference type="AlphaFoldDB" id="A0A6A3TP73"/>
<reference evidence="3 4" key="1">
    <citation type="submission" date="2018-08" db="EMBL/GenBank/DDBJ databases">
        <title>Genomic investigation of the strawberry pathogen Phytophthora fragariae indicates pathogenicity is determined by transcriptional variation in three key races.</title>
        <authorList>
            <person name="Adams T.M."/>
            <person name="Armitage A.D."/>
            <person name="Sobczyk M.K."/>
            <person name="Bates H.J."/>
            <person name="Dunwell J.M."/>
            <person name="Nellist C.F."/>
            <person name="Harrison R.J."/>
        </authorList>
    </citation>
    <scope>NUCLEOTIDE SEQUENCE [LARGE SCALE GENOMIC DNA]</scope>
    <source>
        <strain evidence="3 4">NOV-71</strain>
    </source>
</reference>
<keyword evidence="2" id="KW-0233">DNA recombination</keyword>
<dbReference type="SUPFAM" id="SSF56349">
    <property type="entry name" value="DNA breaking-rejoining enzymes"/>
    <property type="match status" value="1"/>
</dbReference>
<name>A0A6A3TP73_9STRA</name>
<dbReference type="InterPro" id="IPR013762">
    <property type="entry name" value="Integrase-like_cat_sf"/>
</dbReference>
<dbReference type="PANTHER" id="PTHR34605">
    <property type="entry name" value="PHAGE_INTEGRASE DOMAIN-CONTAINING PROTEIN"/>
    <property type="match status" value="1"/>
</dbReference>
<evidence type="ECO:0008006" key="5">
    <source>
        <dbReference type="Google" id="ProtNLM"/>
    </source>
</evidence>
<dbReference type="GO" id="GO:0015074">
    <property type="term" value="P:DNA integration"/>
    <property type="evidence" value="ECO:0007669"/>
    <property type="project" value="InterPro"/>
</dbReference>
<evidence type="ECO:0000256" key="2">
    <source>
        <dbReference type="ARBA" id="ARBA00023172"/>
    </source>
</evidence>
<evidence type="ECO:0000256" key="1">
    <source>
        <dbReference type="ARBA" id="ARBA00023125"/>
    </source>
</evidence>
<protein>
    <recommendedName>
        <fullName evidence="5">Tyr recombinase domain-containing protein</fullName>
    </recommendedName>
</protein>
<comment type="caution">
    <text evidence="3">The sequence shown here is derived from an EMBL/GenBank/DDBJ whole genome shotgun (WGS) entry which is preliminary data.</text>
</comment>
<dbReference type="SUPFAM" id="SSF47823">
    <property type="entry name" value="lambda integrase-like, N-terminal domain"/>
    <property type="match status" value="1"/>
</dbReference>
<evidence type="ECO:0000313" key="3">
    <source>
        <dbReference type="EMBL" id="KAE9141052.1"/>
    </source>
</evidence>
<dbReference type="GO" id="GO:0003677">
    <property type="term" value="F:DNA binding"/>
    <property type="evidence" value="ECO:0007669"/>
    <property type="project" value="UniProtKB-KW"/>
</dbReference>
<dbReference type="Gene3D" id="1.10.443.10">
    <property type="entry name" value="Intergrase catalytic core"/>
    <property type="match status" value="1"/>
</dbReference>
<dbReference type="InterPro" id="IPR011010">
    <property type="entry name" value="DNA_brk_join_enz"/>
</dbReference>
<dbReference type="Proteomes" id="UP000441208">
    <property type="component" value="Unassembled WGS sequence"/>
</dbReference>
<accession>A0A6A3TP73</accession>
<sequence length="477" mass="53397">MVCIVFFVAPGSGARALEANLQGLLRQLKSSSLAKSSLKRYQSSWKQWSRWCADMECSPWLPNDPAVASRQLVLFAVFCYRYGNGSSVSRGNSLQTIHSKICAIPWYHRWELGFNIGLLPHHAMAIKGIQRLQPSPQSKQPFTFPMLRALHQQLNFNSAHDRVLWGATVMGFFFLLSRSEYLRDGAYQYQFAIRRSDVCFYDRQGRRCERKQNVHRVQINIRGGKNDQAGVGVSRSLATSTVSWCCPVRAVWYLVNHHHSVSHNPDELLCKVQSDKYFQVRDVNQRIKEAASITGQDPHRYSTHSLRIGGATALFAAGVSLTIKFFGRWRSSAYERYIRIHDRVTMTMASQMVNSTANTCSHSHYHQGQPPRLTREGGTIWAALCERKPVDHVHAAQDIVKDDDDDEGYNPMEDLDHGIDDKDGLACAGSPPLKVAVDDTSPARSATLAKSVPEEATGSTTLTTSVMDGVAVSASFM</sequence>
<organism evidence="3 4">
    <name type="scientific">Phytophthora fragariae</name>
    <dbReference type="NCBI Taxonomy" id="53985"/>
    <lineage>
        <taxon>Eukaryota</taxon>
        <taxon>Sar</taxon>
        <taxon>Stramenopiles</taxon>
        <taxon>Oomycota</taxon>
        <taxon>Peronosporomycetes</taxon>
        <taxon>Peronosporales</taxon>
        <taxon>Peronosporaceae</taxon>
        <taxon>Phytophthora</taxon>
    </lineage>
</organism>